<gene>
    <name evidence="1" type="ORF">ACFFU9_07915</name>
</gene>
<accession>A0ABV5FB35</accession>
<name>A0ABV5FB35_9FLAO</name>
<dbReference type="EMBL" id="JBHMFC010000028">
    <property type="protein sequence ID" value="MFB9056667.1"/>
    <property type="molecule type" value="Genomic_DNA"/>
</dbReference>
<dbReference type="RefSeq" id="WP_379860861.1">
    <property type="nucleotide sequence ID" value="NZ_JBHMFC010000028.1"/>
</dbReference>
<evidence type="ECO:0000313" key="2">
    <source>
        <dbReference type="Proteomes" id="UP001589585"/>
    </source>
</evidence>
<organism evidence="1 2">
    <name type="scientific">Mariniflexile ostreae</name>
    <dbReference type="NCBI Taxonomy" id="1520892"/>
    <lineage>
        <taxon>Bacteria</taxon>
        <taxon>Pseudomonadati</taxon>
        <taxon>Bacteroidota</taxon>
        <taxon>Flavobacteriia</taxon>
        <taxon>Flavobacteriales</taxon>
        <taxon>Flavobacteriaceae</taxon>
        <taxon>Mariniflexile</taxon>
    </lineage>
</organism>
<proteinExistence type="predicted"/>
<keyword evidence="2" id="KW-1185">Reference proteome</keyword>
<dbReference type="Proteomes" id="UP001589585">
    <property type="component" value="Unassembled WGS sequence"/>
</dbReference>
<reference evidence="1 2" key="1">
    <citation type="submission" date="2024-09" db="EMBL/GenBank/DDBJ databases">
        <authorList>
            <person name="Sun Q."/>
            <person name="Mori K."/>
        </authorList>
    </citation>
    <scope>NUCLEOTIDE SEQUENCE [LARGE SCALE GENOMIC DNA]</scope>
    <source>
        <strain evidence="1 2">CECT 8622</strain>
    </source>
</reference>
<protein>
    <submittedName>
        <fullName evidence="1">Uncharacterized protein</fullName>
    </submittedName>
</protein>
<sequence length="243" mass="28558">MNTTEKTPQTKFKRVLVFENTERLKNIVEQIKPHKPYLNALKESYELLEIGDFTNDKYIELITKGTLITERRYKEFLNSELEKLGVKSSVLKGNLLNESDDSLDNLKESLKALKSFRVKQSSFDEQLPPLKLESITYANIGWVFYVSNESREAISEMHCKTYLESEDEQKLYESINAIAKAYDKFLDDSKALLNLDFRFDGLGALKQYIDDPIVMRKHDKNYNKKTLIRNEWLLSFIRYNKKQ</sequence>
<evidence type="ECO:0000313" key="1">
    <source>
        <dbReference type="EMBL" id="MFB9056667.1"/>
    </source>
</evidence>
<comment type="caution">
    <text evidence="1">The sequence shown here is derived from an EMBL/GenBank/DDBJ whole genome shotgun (WGS) entry which is preliminary data.</text>
</comment>